<keyword evidence="3" id="KW-0521">NADP</keyword>
<dbReference type="RefSeq" id="WP_096795564.1">
    <property type="nucleotide sequence ID" value="NZ_NXHE01000007.1"/>
</dbReference>
<reference evidence="4 5" key="2">
    <citation type="submission" date="2017-10" db="EMBL/GenBank/DDBJ databases">
        <title>Rhizosphere-associated Pseudomonas modulate jasmonic acid/salicylic acid antagonism to induce systemic resistance to herbivores at the cost of susceptibility to pathogens.</title>
        <authorList>
            <person name="Haney C.H."/>
            <person name="Wiesmann C.L."/>
            <person name="Shapiro L.R."/>
            <person name="O'Sullivan L.R."/>
            <person name="Khorasani S."/>
            <person name="Melnyk R.A."/>
            <person name="Xiao L."/>
            <person name="Bush J."/>
            <person name="Carrillo J."/>
            <person name="Pierce N.E."/>
            <person name="Ausubel F.M."/>
        </authorList>
    </citation>
    <scope>NUCLEOTIDE SEQUENCE [LARGE SCALE GENOMIC DNA]</scope>
    <source>
        <strain evidence="4 5">CH229</strain>
    </source>
</reference>
<organism evidence="4 5">
    <name type="scientific">Pseudomonas fluorescens</name>
    <dbReference type="NCBI Taxonomy" id="294"/>
    <lineage>
        <taxon>Bacteria</taxon>
        <taxon>Pseudomonadati</taxon>
        <taxon>Pseudomonadota</taxon>
        <taxon>Gammaproteobacteria</taxon>
        <taxon>Pseudomonadales</taxon>
        <taxon>Pseudomonadaceae</taxon>
        <taxon>Pseudomonas</taxon>
    </lineage>
</organism>
<comment type="similarity">
    <text evidence="1">Belongs to the short-chain dehydrogenases/reductases (SDR) family.</text>
</comment>
<evidence type="ECO:0000313" key="5">
    <source>
        <dbReference type="Proteomes" id="UP000218643"/>
    </source>
</evidence>
<name>A0A854XGI3_PSEFL</name>
<dbReference type="CDD" id="cd05233">
    <property type="entry name" value="SDR_c"/>
    <property type="match status" value="1"/>
</dbReference>
<dbReference type="Proteomes" id="UP000218643">
    <property type="component" value="Unassembled WGS sequence"/>
</dbReference>
<dbReference type="InterPro" id="IPR020904">
    <property type="entry name" value="Sc_DH/Rdtase_CS"/>
</dbReference>
<sequence>MERGAGAIRELLSRLTLFHCVENFSAIGNYKTRSPHIGLRILSHHRYCLFDADGMVEIHHRIDAGYTSSKAALIGMTKALALEWGPKGVTVNAVSPTVVNTALGRRVFEGKRGEDFRAQLPTRRFAEPEEIALTILYLVSKGSGSTNGANVMVNGGYTIQ</sequence>
<dbReference type="PANTHER" id="PTHR44252:SF1">
    <property type="entry name" value="CARBONYL REDUCTASE [NADPH] 2"/>
    <property type="match status" value="1"/>
</dbReference>
<comment type="caution">
    <text evidence="4">The sequence shown here is derived from an EMBL/GenBank/DDBJ whole genome shotgun (WGS) entry which is preliminary data.</text>
</comment>
<dbReference type="Gene3D" id="3.40.50.720">
    <property type="entry name" value="NAD(P)-binding Rossmann-like Domain"/>
    <property type="match status" value="1"/>
</dbReference>
<dbReference type="AlphaFoldDB" id="A0A854XGI3"/>
<dbReference type="SUPFAM" id="SSF51735">
    <property type="entry name" value="NAD(P)-binding Rossmann-fold domains"/>
    <property type="match status" value="1"/>
</dbReference>
<dbReference type="PRINTS" id="PR00081">
    <property type="entry name" value="GDHRDH"/>
</dbReference>
<evidence type="ECO:0000256" key="3">
    <source>
        <dbReference type="ARBA" id="ARBA00022857"/>
    </source>
</evidence>
<comment type="subunit">
    <text evidence="2">Homotetramer.</text>
</comment>
<dbReference type="GO" id="GO:0050038">
    <property type="term" value="F:L-xylulose reductase (NADPH) activity"/>
    <property type="evidence" value="ECO:0007669"/>
    <property type="project" value="TreeGrafter"/>
</dbReference>
<evidence type="ECO:0008006" key="6">
    <source>
        <dbReference type="Google" id="ProtNLM"/>
    </source>
</evidence>
<accession>A0A854XGI3</accession>
<gene>
    <name evidence="4" type="ORF">CP335_08435</name>
</gene>
<evidence type="ECO:0000256" key="2">
    <source>
        <dbReference type="ARBA" id="ARBA00011881"/>
    </source>
</evidence>
<dbReference type="PROSITE" id="PS00061">
    <property type="entry name" value="ADH_SHORT"/>
    <property type="match status" value="1"/>
</dbReference>
<dbReference type="InterPro" id="IPR051737">
    <property type="entry name" value="L-xylulose/Carbonyl_redctase"/>
</dbReference>
<dbReference type="InterPro" id="IPR036291">
    <property type="entry name" value="NAD(P)-bd_dom_sf"/>
</dbReference>
<dbReference type="PANTHER" id="PTHR44252">
    <property type="entry name" value="D-ERYTHRULOSE REDUCTASE"/>
    <property type="match status" value="1"/>
</dbReference>
<proteinExistence type="inferred from homology"/>
<dbReference type="EMBL" id="NXHE01000007">
    <property type="protein sequence ID" value="PCM50217.1"/>
    <property type="molecule type" value="Genomic_DNA"/>
</dbReference>
<dbReference type="Pfam" id="PF13561">
    <property type="entry name" value="adh_short_C2"/>
    <property type="match status" value="1"/>
</dbReference>
<evidence type="ECO:0000256" key="1">
    <source>
        <dbReference type="ARBA" id="ARBA00006484"/>
    </source>
</evidence>
<protein>
    <recommendedName>
        <fullName evidence="6">3-oxoacyl-[acyl-carrier-protein] reductase</fullName>
    </recommendedName>
</protein>
<dbReference type="GO" id="GO:0005997">
    <property type="term" value="P:xylulose metabolic process"/>
    <property type="evidence" value="ECO:0007669"/>
    <property type="project" value="TreeGrafter"/>
</dbReference>
<reference evidence="4 5" key="1">
    <citation type="submission" date="2017-09" db="EMBL/GenBank/DDBJ databases">
        <authorList>
            <person name="Haney C."/>
            <person name="Melnyk R."/>
        </authorList>
    </citation>
    <scope>NUCLEOTIDE SEQUENCE [LARGE SCALE GENOMIC DNA]</scope>
    <source>
        <strain evidence="4 5">CH229</strain>
    </source>
</reference>
<dbReference type="GO" id="GO:0006006">
    <property type="term" value="P:glucose metabolic process"/>
    <property type="evidence" value="ECO:0007669"/>
    <property type="project" value="TreeGrafter"/>
</dbReference>
<dbReference type="GO" id="GO:0004090">
    <property type="term" value="F:carbonyl reductase (NADPH) activity"/>
    <property type="evidence" value="ECO:0007669"/>
    <property type="project" value="TreeGrafter"/>
</dbReference>
<evidence type="ECO:0000313" key="4">
    <source>
        <dbReference type="EMBL" id="PCM50217.1"/>
    </source>
</evidence>
<dbReference type="InterPro" id="IPR002347">
    <property type="entry name" value="SDR_fam"/>
</dbReference>